<dbReference type="RefSeq" id="WP_211650299.1">
    <property type="nucleotide sequence ID" value="NZ_JAFEVO010000001.1"/>
</dbReference>
<dbReference type="EMBL" id="JAFEVO010000001">
    <property type="protein sequence ID" value="MBS3183410.1"/>
    <property type="molecule type" value="Genomic_DNA"/>
</dbReference>
<feature type="compositionally biased region" description="Pro residues" evidence="1">
    <location>
        <begin position="16"/>
        <end position="25"/>
    </location>
</feature>
<dbReference type="GO" id="GO:0032259">
    <property type="term" value="P:methylation"/>
    <property type="evidence" value="ECO:0007669"/>
    <property type="project" value="UniProtKB-KW"/>
</dbReference>
<proteinExistence type="predicted"/>
<keyword evidence="4" id="KW-1185">Reference proteome</keyword>
<dbReference type="Gene3D" id="3.40.50.150">
    <property type="entry name" value="Vaccinia Virus protein VP39"/>
    <property type="match status" value="1"/>
</dbReference>
<name>A0ABS5M8T3_9MICO</name>
<feature type="domain" description="THUMP-like" evidence="2">
    <location>
        <begin position="352"/>
        <end position="424"/>
    </location>
</feature>
<comment type="caution">
    <text evidence="3">The sequence shown here is derived from an EMBL/GenBank/DDBJ whole genome shotgun (WGS) entry which is preliminary data.</text>
</comment>
<accession>A0ABS5M8T3</accession>
<evidence type="ECO:0000259" key="2">
    <source>
        <dbReference type="Pfam" id="PF18096"/>
    </source>
</evidence>
<evidence type="ECO:0000313" key="3">
    <source>
        <dbReference type="EMBL" id="MBS3183410.1"/>
    </source>
</evidence>
<evidence type="ECO:0000313" key="4">
    <source>
        <dbReference type="Proteomes" id="UP000811492"/>
    </source>
</evidence>
<dbReference type="GO" id="GO:0008168">
    <property type="term" value="F:methyltransferase activity"/>
    <property type="evidence" value="ECO:0007669"/>
    <property type="project" value="UniProtKB-KW"/>
</dbReference>
<protein>
    <submittedName>
        <fullName evidence="3">SAM-dependent methyltransferase</fullName>
    </submittedName>
</protein>
<feature type="region of interest" description="Disordered" evidence="1">
    <location>
        <begin position="1"/>
        <end position="25"/>
    </location>
</feature>
<gene>
    <name evidence="3" type="ORF">JSQ98_14585</name>
</gene>
<sequence>MTDAPSASGRPRSVAPGPPPFVEPPPGWEFLLTDQGLAALAEATLELESGAAPDAVNRRLRTLGRAPEEAAALLTQAQLRERARAKFGPLASELLFTPAGLEQASRISVSRGHAARFSDAGCERVADLGCGIGTESIAMLEQGIAPEAVELDGFTARLAEHNLATVAARRGSRAPRVRTADAVDVDLSGIDGAFLDPARRTAGHRETRRLSSPDDYSPSLDFAFGIGSRMPTGVKLGPGLDRDLIPGEAEAQWVSVDGHVVETALWFGALARPGIARAALVHRGGAIHEMTASGDAPDVDVRSMGEYLYEPDGAVIRARLIGALAEHLGAGMMSAGIAYLTGDELIATPFAQTFRLLERLPVKEKALRRALAARGIGTLEIKKRGADVDPAALRARLRLRGAEHATLLLTRDETGKHCALLAERC</sequence>
<reference evidence="3 4" key="1">
    <citation type="submission" date="2021-02" db="EMBL/GenBank/DDBJ databases">
        <title>Draft genome and description of Leucobacter sp nov strain Marseille-Q4368.</title>
        <authorList>
            <person name="Boxberger M."/>
            <person name="La Scola B."/>
        </authorList>
    </citation>
    <scope>NUCLEOTIDE SEQUENCE [LARGE SCALE GENOMIC DNA]</scope>
    <source>
        <strain evidence="3 4">Marseille-Q4368</strain>
    </source>
</reference>
<dbReference type="SUPFAM" id="SSF53335">
    <property type="entry name" value="S-adenosyl-L-methionine-dependent methyltransferases"/>
    <property type="match status" value="1"/>
</dbReference>
<evidence type="ECO:0000256" key="1">
    <source>
        <dbReference type="SAM" id="MobiDB-lite"/>
    </source>
</evidence>
<keyword evidence="3" id="KW-0489">Methyltransferase</keyword>
<dbReference type="InterPro" id="IPR041497">
    <property type="entry name" value="Thump-like"/>
</dbReference>
<dbReference type="Pfam" id="PF18096">
    <property type="entry name" value="Thump_like"/>
    <property type="match status" value="1"/>
</dbReference>
<dbReference type="InterPro" id="IPR029063">
    <property type="entry name" value="SAM-dependent_MTases_sf"/>
</dbReference>
<dbReference type="Proteomes" id="UP000811492">
    <property type="component" value="Unassembled WGS sequence"/>
</dbReference>
<keyword evidence="3" id="KW-0808">Transferase</keyword>
<organism evidence="3 4">
    <name type="scientific">Leucobacter manosquensis</name>
    <dbReference type="NCBI Taxonomy" id="2810611"/>
    <lineage>
        <taxon>Bacteria</taxon>
        <taxon>Bacillati</taxon>
        <taxon>Actinomycetota</taxon>
        <taxon>Actinomycetes</taxon>
        <taxon>Micrococcales</taxon>
        <taxon>Microbacteriaceae</taxon>
        <taxon>Leucobacter</taxon>
    </lineage>
</organism>